<feature type="region of interest" description="Disordered" evidence="1">
    <location>
        <begin position="104"/>
        <end position="134"/>
    </location>
</feature>
<dbReference type="Proteomes" id="UP000008694">
    <property type="component" value="Unassembled WGS sequence"/>
</dbReference>
<dbReference type="EMBL" id="GL348715">
    <property type="protein sequence ID" value="EFH59958.1"/>
    <property type="molecule type" value="Genomic_DNA"/>
</dbReference>
<dbReference type="Gramene" id="fgenesh1_pg.C_scaffold_3002621">
    <property type="protein sequence ID" value="fgenesh1_pg.C_scaffold_3002621"/>
    <property type="gene ID" value="fgenesh1_pg.C_scaffold_3002621"/>
</dbReference>
<evidence type="ECO:0000256" key="1">
    <source>
        <dbReference type="SAM" id="MobiDB-lite"/>
    </source>
</evidence>
<accession>D7L8P9</accession>
<keyword evidence="3" id="KW-1185">Reference proteome</keyword>
<reference evidence="3" key="1">
    <citation type="journal article" date="2011" name="Nat. Genet.">
        <title>The Arabidopsis lyrata genome sequence and the basis of rapid genome size change.</title>
        <authorList>
            <person name="Hu T.T."/>
            <person name="Pattyn P."/>
            <person name="Bakker E.G."/>
            <person name="Cao J."/>
            <person name="Cheng J.-F."/>
            <person name="Clark R.M."/>
            <person name="Fahlgren N."/>
            <person name="Fawcett J.A."/>
            <person name="Grimwood J."/>
            <person name="Gundlach H."/>
            <person name="Haberer G."/>
            <person name="Hollister J.D."/>
            <person name="Ossowski S."/>
            <person name="Ottilar R.P."/>
            <person name="Salamov A.A."/>
            <person name="Schneeberger K."/>
            <person name="Spannagl M."/>
            <person name="Wang X."/>
            <person name="Yang L."/>
            <person name="Nasrallah M.E."/>
            <person name="Bergelson J."/>
            <person name="Carrington J.C."/>
            <person name="Gaut B.S."/>
            <person name="Schmutz J."/>
            <person name="Mayer K.F.X."/>
            <person name="Van de Peer Y."/>
            <person name="Grigoriev I.V."/>
            <person name="Nordborg M."/>
            <person name="Weigel D."/>
            <person name="Guo Y.-L."/>
        </authorList>
    </citation>
    <scope>NUCLEOTIDE SEQUENCE [LARGE SCALE GENOMIC DNA]</scope>
    <source>
        <strain evidence="3">cv. MN47</strain>
    </source>
</reference>
<sequence>MSLEKTQLVIVDTAPKIKSVGEEKVSQNSDPSKEGNEAGWSIVTPGKAGRSPNGLTKTLEYGEVSILSNSRFSVLENEEEEALVQEESLLPEEVTEDLKAVNTHIQVSETQQESERGGRERANPTVATNSSSSL</sequence>
<dbReference type="HOGENOM" id="CLU_1899062_0_0_1"/>
<proteinExistence type="predicted"/>
<protein>
    <submittedName>
        <fullName evidence="2">Predicted protein</fullName>
    </submittedName>
</protein>
<evidence type="ECO:0000313" key="2">
    <source>
        <dbReference type="EMBL" id="EFH59958.1"/>
    </source>
</evidence>
<feature type="compositionally biased region" description="Polar residues" evidence="1">
    <location>
        <begin position="125"/>
        <end position="134"/>
    </location>
</feature>
<dbReference type="AlphaFoldDB" id="D7L8P9"/>
<name>D7L8P9_ARALL</name>
<organism evidence="3">
    <name type="scientific">Arabidopsis lyrata subsp. lyrata</name>
    <name type="common">Lyre-leaved rock-cress</name>
    <dbReference type="NCBI Taxonomy" id="81972"/>
    <lineage>
        <taxon>Eukaryota</taxon>
        <taxon>Viridiplantae</taxon>
        <taxon>Streptophyta</taxon>
        <taxon>Embryophyta</taxon>
        <taxon>Tracheophyta</taxon>
        <taxon>Spermatophyta</taxon>
        <taxon>Magnoliopsida</taxon>
        <taxon>eudicotyledons</taxon>
        <taxon>Gunneridae</taxon>
        <taxon>Pentapetalae</taxon>
        <taxon>rosids</taxon>
        <taxon>malvids</taxon>
        <taxon>Brassicales</taxon>
        <taxon>Brassicaceae</taxon>
        <taxon>Camelineae</taxon>
        <taxon>Arabidopsis</taxon>
    </lineage>
</organism>
<feature type="region of interest" description="Disordered" evidence="1">
    <location>
        <begin position="20"/>
        <end position="53"/>
    </location>
</feature>
<evidence type="ECO:0000313" key="3">
    <source>
        <dbReference type="Proteomes" id="UP000008694"/>
    </source>
</evidence>
<feature type="compositionally biased region" description="Basic and acidic residues" evidence="1">
    <location>
        <begin position="20"/>
        <end position="36"/>
    </location>
</feature>
<gene>
    <name evidence="2" type="ORF">ARALYDRAFT_342858</name>
</gene>
<feature type="compositionally biased region" description="Basic and acidic residues" evidence="1">
    <location>
        <begin position="113"/>
        <end position="122"/>
    </location>
</feature>